<proteinExistence type="predicted"/>
<dbReference type="Proteomes" id="UP001464891">
    <property type="component" value="Unassembled WGS sequence"/>
</dbReference>
<comment type="caution">
    <text evidence="1">The sequence shown here is derived from an EMBL/GenBank/DDBJ whole genome shotgun (WGS) entry which is preliminary data.</text>
</comment>
<reference evidence="1 2" key="1">
    <citation type="submission" date="2022-04" db="EMBL/GenBank/DDBJ databases">
        <title>Positive selection, recombination, and allopatry shape intraspecific diversity of widespread and dominant cyanobacteria.</title>
        <authorList>
            <person name="Wei J."/>
            <person name="Shu W."/>
            <person name="Hu C."/>
        </authorList>
    </citation>
    <scope>NUCLEOTIDE SEQUENCE [LARGE SCALE GENOMIC DNA]</scope>
    <source>
        <strain evidence="1 2">GB2-A4</strain>
    </source>
</reference>
<keyword evidence="2" id="KW-1185">Reference proteome</keyword>
<protein>
    <submittedName>
        <fullName evidence="1">RAD52 family DNA repair protein</fullName>
    </submittedName>
</protein>
<name>A0ABV0J824_9CYAN</name>
<sequence length="232" mass="26173">MKLEEILPQLQAWFLPEEHKERDLPGGGRWFFVPHQIITQRLNAVCPGEWSSQYSDPITTGDYTVIRCELTICGVTRTGIGDDKTFPEMNDRGKAKIIGTPPVRAFRNAFKDAAEQFGLCAYLDEQKGRQGKESFIRYMQGKGDGRAAKFALENGWSGEPTPIAEGPVGRERLMQETTHEMKRLGWTELQGRNYLKQQFAGKETRSKLTNNELSQFLAYLKSQVPAAIAKTA</sequence>
<gene>
    <name evidence="1" type="ORF">NC998_12525</name>
</gene>
<evidence type="ECO:0000313" key="2">
    <source>
        <dbReference type="Proteomes" id="UP001464891"/>
    </source>
</evidence>
<dbReference type="EMBL" id="JAMPKM010000006">
    <property type="protein sequence ID" value="MEP0817920.1"/>
    <property type="molecule type" value="Genomic_DNA"/>
</dbReference>
<dbReference type="RefSeq" id="WP_190434903.1">
    <property type="nucleotide sequence ID" value="NZ_JAMPKM010000006.1"/>
</dbReference>
<accession>A0ABV0J824</accession>
<evidence type="ECO:0000313" key="1">
    <source>
        <dbReference type="EMBL" id="MEP0817920.1"/>
    </source>
</evidence>
<organism evidence="1 2">
    <name type="scientific">Trichocoleus desertorum GB2-A4</name>
    <dbReference type="NCBI Taxonomy" id="2933944"/>
    <lineage>
        <taxon>Bacteria</taxon>
        <taxon>Bacillati</taxon>
        <taxon>Cyanobacteriota</taxon>
        <taxon>Cyanophyceae</taxon>
        <taxon>Leptolyngbyales</taxon>
        <taxon>Trichocoleusaceae</taxon>
        <taxon>Trichocoleus</taxon>
    </lineage>
</organism>